<proteinExistence type="predicted"/>
<organism evidence="1 2">
    <name type="scientific">Wolfiporia cocos (strain MD-104)</name>
    <name type="common">Brown rot fungus</name>
    <dbReference type="NCBI Taxonomy" id="742152"/>
    <lineage>
        <taxon>Eukaryota</taxon>
        <taxon>Fungi</taxon>
        <taxon>Dikarya</taxon>
        <taxon>Basidiomycota</taxon>
        <taxon>Agaricomycotina</taxon>
        <taxon>Agaricomycetes</taxon>
        <taxon>Polyporales</taxon>
        <taxon>Phaeolaceae</taxon>
        <taxon>Wolfiporia</taxon>
    </lineage>
</organism>
<name>A0A2H3JCE9_WOLCO</name>
<dbReference type="EMBL" id="KB468053">
    <property type="protein sequence ID" value="PCH39920.1"/>
    <property type="molecule type" value="Genomic_DNA"/>
</dbReference>
<sequence length="73" mass="8736">MLHYELFHTCIDEASLWNLSPELPIRYCIRAGLLSSSHVPVNARYRYLTYTVYDYRTGPILLLEYRYIDLLIH</sequence>
<evidence type="ECO:0000313" key="1">
    <source>
        <dbReference type="EMBL" id="PCH39920.1"/>
    </source>
</evidence>
<evidence type="ECO:0000313" key="2">
    <source>
        <dbReference type="Proteomes" id="UP000218811"/>
    </source>
</evidence>
<feature type="non-terminal residue" evidence="1">
    <location>
        <position position="73"/>
    </location>
</feature>
<gene>
    <name evidence="1" type="ORF">WOLCODRAFT_116363</name>
</gene>
<keyword evidence="2" id="KW-1185">Reference proteome</keyword>
<dbReference type="Proteomes" id="UP000218811">
    <property type="component" value="Unassembled WGS sequence"/>
</dbReference>
<accession>A0A2H3JCE9</accession>
<protein>
    <submittedName>
        <fullName evidence="1">Uncharacterized protein</fullName>
    </submittedName>
</protein>
<reference evidence="1 2" key="1">
    <citation type="journal article" date="2012" name="Science">
        <title>The Paleozoic origin of enzymatic lignin decomposition reconstructed from 31 fungal genomes.</title>
        <authorList>
            <person name="Floudas D."/>
            <person name="Binder M."/>
            <person name="Riley R."/>
            <person name="Barry K."/>
            <person name="Blanchette R.A."/>
            <person name="Henrissat B."/>
            <person name="Martinez A.T."/>
            <person name="Otillar R."/>
            <person name="Spatafora J.W."/>
            <person name="Yadav J.S."/>
            <person name="Aerts A."/>
            <person name="Benoit I."/>
            <person name="Boyd A."/>
            <person name="Carlson A."/>
            <person name="Copeland A."/>
            <person name="Coutinho P.M."/>
            <person name="de Vries R.P."/>
            <person name="Ferreira P."/>
            <person name="Findley K."/>
            <person name="Foster B."/>
            <person name="Gaskell J."/>
            <person name="Glotzer D."/>
            <person name="Gorecki P."/>
            <person name="Heitman J."/>
            <person name="Hesse C."/>
            <person name="Hori C."/>
            <person name="Igarashi K."/>
            <person name="Jurgens J.A."/>
            <person name="Kallen N."/>
            <person name="Kersten P."/>
            <person name="Kohler A."/>
            <person name="Kuees U."/>
            <person name="Kumar T.K.A."/>
            <person name="Kuo A."/>
            <person name="LaButti K."/>
            <person name="Larrondo L.F."/>
            <person name="Lindquist E."/>
            <person name="Ling A."/>
            <person name="Lombard V."/>
            <person name="Lucas S."/>
            <person name="Lundell T."/>
            <person name="Martin R."/>
            <person name="McLaughlin D.J."/>
            <person name="Morgenstern I."/>
            <person name="Morin E."/>
            <person name="Murat C."/>
            <person name="Nagy L.G."/>
            <person name="Nolan M."/>
            <person name="Ohm R.A."/>
            <person name="Patyshakuliyeva A."/>
            <person name="Rokas A."/>
            <person name="Ruiz-Duenas F.J."/>
            <person name="Sabat G."/>
            <person name="Salamov A."/>
            <person name="Samejima M."/>
            <person name="Schmutz J."/>
            <person name="Slot J.C."/>
            <person name="St John F."/>
            <person name="Stenlid J."/>
            <person name="Sun H."/>
            <person name="Sun S."/>
            <person name="Syed K."/>
            <person name="Tsang A."/>
            <person name="Wiebenga A."/>
            <person name="Young D."/>
            <person name="Pisabarro A."/>
            <person name="Eastwood D.C."/>
            <person name="Martin F."/>
            <person name="Cullen D."/>
            <person name="Grigoriev I.V."/>
            <person name="Hibbett D.S."/>
        </authorList>
    </citation>
    <scope>NUCLEOTIDE SEQUENCE [LARGE SCALE GENOMIC DNA]</scope>
    <source>
        <strain evidence="1 2">MD-104</strain>
    </source>
</reference>
<dbReference type="AlphaFoldDB" id="A0A2H3JCE9"/>